<dbReference type="PANTHER" id="PTHR43685:SF2">
    <property type="entry name" value="GLYCOSYLTRANSFERASE 2-LIKE DOMAIN-CONTAINING PROTEIN"/>
    <property type="match status" value="1"/>
</dbReference>
<organism evidence="2 3">
    <name type="scientific">Roseburia intestinalis</name>
    <dbReference type="NCBI Taxonomy" id="166486"/>
    <lineage>
        <taxon>Bacteria</taxon>
        <taxon>Bacillati</taxon>
        <taxon>Bacillota</taxon>
        <taxon>Clostridia</taxon>
        <taxon>Lachnospirales</taxon>
        <taxon>Lachnospiraceae</taxon>
        <taxon>Roseburia</taxon>
    </lineage>
</organism>
<keyword evidence="2" id="KW-0808">Transferase</keyword>
<gene>
    <name evidence="2" type="ORF">DW264_09165</name>
</gene>
<evidence type="ECO:0000313" key="2">
    <source>
        <dbReference type="EMBL" id="RHG28612.1"/>
    </source>
</evidence>
<accession>A0A414T350</accession>
<sequence length="274" mass="30924">MKQTEPVSIILPTYNRANQIGKAIESVLAQTYEDFELIVVDDGSTDETEKVVTSYKDCRIRYRRMPENGGQSRARNCGMKLARYDYLAFEDSDDLWRPGKLKAQMEAMRNAGTNVGMVYHKFRYGLGAGRGMVLPDEKIPYEKKSGDIYAQLLWDNLVGIPTMLLKKECVEAVGGLDESLRCLEDYDFALRITKKYQAIFLDEIYLDASYSVSGVSGGDSGQYLIASCLLLAKYKADYLATDTFNHRVEIILRDAGRLGATEQIVELLEKVLQM</sequence>
<dbReference type="AlphaFoldDB" id="A0A414T350"/>
<dbReference type="InterPro" id="IPR029044">
    <property type="entry name" value="Nucleotide-diphossugar_trans"/>
</dbReference>
<dbReference type="InterPro" id="IPR001173">
    <property type="entry name" value="Glyco_trans_2-like"/>
</dbReference>
<dbReference type="Gene3D" id="3.90.550.10">
    <property type="entry name" value="Spore Coat Polysaccharide Biosynthesis Protein SpsA, Chain A"/>
    <property type="match status" value="1"/>
</dbReference>
<dbReference type="PANTHER" id="PTHR43685">
    <property type="entry name" value="GLYCOSYLTRANSFERASE"/>
    <property type="match status" value="1"/>
</dbReference>
<comment type="caution">
    <text evidence="2">The sequence shown here is derived from an EMBL/GenBank/DDBJ whole genome shotgun (WGS) entry which is preliminary data.</text>
</comment>
<feature type="domain" description="Glycosyltransferase 2-like" evidence="1">
    <location>
        <begin position="8"/>
        <end position="123"/>
    </location>
</feature>
<dbReference type="InterPro" id="IPR050834">
    <property type="entry name" value="Glycosyltransf_2"/>
</dbReference>
<dbReference type="EMBL" id="QRID01000007">
    <property type="protein sequence ID" value="RHG28612.1"/>
    <property type="molecule type" value="Genomic_DNA"/>
</dbReference>
<dbReference type="RefSeq" id="WP_118772405.1">
    <property type="nucleotide sequence ID" value="NZ_QRID01000007.1"/>
</dbReference>
<evidence type="ECO:0000259" key="1">
    <source>
        <dbReference type="Pfam" id="PF00535"/>
    </source>
</evidence>
<dbReference type="GO" id="GO:0016740">
    <property type="term" value="F:transferase activity"/>
    <property type="evidence" value="ECO:0007669"/>
    <property type="project" value="UniProtKB-KW"/>
</dbReference>
<protein>
    <submittedName>
        <fullName evidence="2">Glycosyltransferase family 2 protein</fullName>
    </submittedName>
</protein>
<dbReference type="Proteomes" id="UP000284051">
    <property type="component" value="Unassembled WGS sequence"/>
</dbReference>
<dbReference type="CDD" id="cd00761">
    <property type="entry name" value="Glyco_tranf_GTA_type"/>
    <property type="match status" value="1"/>
</dbReference>
<reference evidence="2 3" key="1">
    <citation type="submission" date="2018-08" db="EMBL/GenBank/DDBJ databases">
        <title>A genome reference for cultivated species of the human gut microbiota.</title>
        <authorList>
            <person name="Zou Y."/>
            <person name="Xue W."/>
            <person name="Luo G."/>
        </authorList>
    </citation>
    <scope>NUCLEOTIDE SEQUENCE [LARGE SCALE GENOMIC DNA]</scope>
    <source>
        <strain evidence="2 3">AM22-21LB</strain>
    </source>
</reference>
<proteinExistence type="predicted"/>
<dbReference type="Pfam" id="PF00535">
    <property type="entry name" value="Glycos_transf_2"/>
    <property type="match status" value="1"/>
</dbReference>
<dbReference type="SUPFAM" id="SSF53448">
    <property type="entry name" value="Nucleotide-diphospho-sugar transferases"/>
    <property type="match status" value="1"/>
</dbReference>
<name>A0A414T350_9FIRM</name>
<evidence type="ECO:0000313" key="3">
    <source>
        <dbReference type="Proteomes" id="UP000284051"/>
    </source>
</evidence>